<evidence type="ECO:0000259" key="11">
    <source>
        <dbReference type="PROSITE" id="PS50929"/>
    </source>
</evidence>
<accession>A0A542SMM3</accession>
<dbReference type="Pfam" id="PF00664">
    <property type="entry name" value="ABC_membrane"/>
    <property type="match status" value="1"/>
</dbReference>
<dbReference type="PANTHER" id="PTHR43394:SF1">
    <property type="entry name" value="ATP-BINDING CASSETTE SUB-FAMILY B MEMBER 10, MITOCHONDRIAL"/>
    <property type="match status" value="1"/>
</dbReference>
<dbReference type="SUPFAM" id="SSF52540">
    <property type="entry name" value="P-loop containing nucleoside triphosphate hydrolases"/>
    <property type="match status" value="1"/>
</dbReference>
<keyword evidence="6 12" id="KW-0067">ATP-binding</keyword>
<dbReference type="InterPro" id="IPR027417">
    <property type="entry name" value="P-loop_NTPase"/>
</dbReference>
<gene>
    <name evidence="12" type="ORF">FB389_0522</name>
</gene>
<evidence type="ECO:0000256" key="9">
    <source>
        <dbReference type="SAM" id="Phobius"/>
    </source>
</evidence>
<evidence type="ECO:0000313" key="13">
    <source>
        <dbReference type="Proteomes" id="UP000316181"/>
    </source>
</evidence>
<dbReference type="SMART" id="SM00382">
    <property type="entry name" value="AAA"/>
    <property type="match status" value="1"/>
</dbReference>
<keyword evidence="3" id="KW-1003">Cell membrane</keyword>
<dbReference type="Gene3D" id="3.40.50.300">
    <property type="entry name" value="P-loop containing nucleotide triphosphate hydrolases"/>
    <property type="match status" value="1"/>
</dbReference>
<dbReference type="InterPro" id="IPR036640">
    <property type="entry name" value="ABC1_TM_sf"/>
</dbReference>
<evidence type="ECO:0000256" key="3">
    <source>
        <dbReference type="ARBA" id="ARBA00022475"/>
    </source>
</evidence>
<keyword evidence="13" id="KW-1185">Reference proteome</keyword>
<evidence type="ECO:0000256" key="4">
    <source>
        <dbReference type="ARBA" id="ARBA00022692"/>
    </source>
</evidence>
<dbReference type="GO" id="GO:0005886">
    <property type="term" value="C:plasma membrane"/>
    <property type="evidence" value="ECO:0007669"/>
    <property type="project" value="UniProtKB-SubCell"/>
</dbReference>
<keyword evidence="2" id="KW-0813">Transport</keyword>
<evidence type="ECO:0000256" key="5">
    <source>
        <dbReference type="ARBA" id="ARBA00022741"/>
    </source>
</evidence>
<dbReference type="PANTHER" id="PTHR43394">
    <property type="entry name" value="ATP-DEPENDENT PERMEASE MDL1, MITOCHONDRIAL"/>
    <property type="match status" value="1"/>
</dbReference>
<feature type="transmembrane region" description="Helical" evidence="9">
    <location>
        <begin position="55"/>
        <end position="79"/>
    </location>
</feature>
<evidence type="ECO:0000256" key="7">
    <source>
        <dbReference type="ARBA" id="ARBA00022989"/>
    </source>
</evidence>
<sequence length="577" mass="62310">MTLIRLTGKYLRPHWHLLAAVIVFQAIQTLASLYLPTLTADIIDRGVAVGDTGYVLRMGGIMLIFSGVQVATQVAAVFFGSMVAMRFGRDSRAAIFNHVGDFSAREVAAFGTPSLITRTTNDIQQVQTLVQMSTTFLISAPIMAVGGVIMALRLDMKLSWIIAIAVPVLLVGVSLVISRMVPLFQRQQRLVDSVNRILREQLTGMRVLRAFVREPYEENRFDETNHELTDISTRAGRLFALMFPFVLLTLNVSSVAVIWFGAFRVRDGLEVGTLFAFLSYIVQILMAVMMTTMLTAIVPRAAVSAERVTEVLDTNTSVPDTVGAAISARGPATLAFDHVTYRYPGAQDPVLVDVSFTIPAGSTTAIIGSTGAGKTTIVNLIARLMDATDGSIRVDGEDVRALEPESLWARIGLIPQKPLLFSGTVRSNLQYGNASASDDEISAALEIAQADGFVAEMDGGLDAPINQGGTNVSGGQRQRLAIARALIKHPDLYVFDDSFSALDTRTDAALRAALTERVPHVTKLIVAQRVATITDADQIIVLDDGRILAIGTHEELLATSQTYAEIVSSQLQASEAS</sequence>
<reference evidence="12 13" key="1">
    <citation type="submission" date="2019-06" db="EMBL/GenBank/DDBJ databases">
        <title>Sequencing the genomes of 1000 actinobacteria strains.</title>
        <authorList>
            <person name="Klenk H.-P."/>
        </authorList>
    </citation>
    <scope>NUCLEOTIDE SEQUENCE [LARGE SCALE GENOMIC DNA]</scope>
    <source>
        <strain evidence="12 13">DSM 10596</strain>
    </source>
</reference>
<evidence type="ECO:0000313" key="12">
    <source>
        <dbReference type="EMBL" id="TQK75881.1"/>
    </source>
</evidence>
<evidence type="ECO:0000256" key="2">
    <source>
        <dbReference type="ARBA" id="ARBA00022448"/>
    </source>
</evidence>
<evidence type="ECO:0000259" key="10">
    <source>
        <dbReference type="PROSITE" id="PS50893"/>
    </source>
</evidence>
<dbReference type="FunFam" id="1.20.1560.10:FF:000040">
    <property type="entry name" value="Multidrug ABC transporter ATP-binding protein"/>
    <property type="match status" value="1"/>
</dbReference>
<feature type="transmembrane region" description="Helical" evidence="9">
    <location>
        <begin position="15"/>
        <end position="35"/>
    </location>
</feature>
<feature type="transmembrane region" description="Helical" evidence="9">
    <location>
        <begin position="158"/>
        <end position="177"/>
    </location>
</feature>
<keyword evidence="4 9" id="KW-0812">Transmembrane</keyword>
<protein>
    <submittedName>
        <fullName evidence="12">ATP-binding cassette subfamily B protein</fullName>
    </submittedName>
</protein>
<evidence type="ECO:0000256" key="1">
    <source>
        <dbReference type="ARBA" id="ARBA00004651"/>
    </source>
</evidence>
<dbReference type="GO" id="GO:0015421">
    <property type="term" value="F:ABC-type oligopeptide transporter activity"/>
    <property type="evidence" value="ECO:0007669"/>
    <property type="project" value="TreeGrafter"/>
</dbReference>
<dbReference type="Pfam" id="PF00005">
    <property type="entry name" value="ABC_tran"/>
    <property type="match status" value="1"/>
</dbReference>
<feature type="transmembrane region" description="Helical" evidence="9">
    <location>
        <begin position="134"/>
        <end position="152"/>
    </location>
</feature>
<dbReference type="AlphaFoldDB" id="A0A542SMM3"/>
<feature type="transmembrane region" description="Helical" evidence="9">
    <location>
        <begin position="274"/>
        <end position="298"/>
    </location>
</feature>
<comment type="caution">
    <text evidence="12">The sequence shown here is derived from an EMBL/GenBank/DDBJ whole genome shotgun (WGS) entry which is preliminary data.</text>
</comment>
<dbReference type="EMBL" id="VFNV01000001">
    <property type="protein sequence ID" value="TQK75881.1"/>
    <property type="molecule type" value="Genomic_DNA"/>
</dbReference>
<organism evidence="12 13">
    <name type="scientific">Rarobacter incanus</name>
    <dbReference type="NCBI Taxonomy" id="153494"/>
    <lineage>
        <taxon>Bacteria</taxon>
        <taxon>Bacillati</taxon>
        <taxon>Actinomycetota</taxon>
        <taxon>Actinomycetes</taxon>
        <taxon>Micrococcales</taxon>
        <taxon>Rarobacteraceae</taxon>
        <taxon>Rarobacter</taxon>
    </lineage>
</organism>
<dbReference type="PROSITE" id="PS50893">
    <property type="entry name" value="ABC_TRANSPORTER_2"/>
    <property type="match status" value="1"/>
</dbReference>
<feature type="domain" description="ABC transmembrane type-1" evidence="11">
    <location>
        <begin position="19"/>
        <end position="300"/>
    </location>
</feature>
<name>A0A542SMM3_9MICO</name>
<dbReference type="Proteomes" id="UP000316181">
    <property type="component" value="Unassembled WGS sequence"/>
</dbReference>
<dbReference type="GO" id="GO:0005524">
    <property type="term" value="F:ATP binding"/>
    <property type="evidence" value="ECO:0007669"/>
    <property type="project" value="UniProtKB-KW"/>
</dbReference>
<dbReference type="OrthoDB" id="9806127at2"/>
<keyword evidence="7 9" id="KW-1133">Transmembrane helix</keyword>
<evidence type="ECO:0000256" key="6">
    <source>
        <dbReference type="ARBA" id="ARBA00022840"/>
    </source>
</evidence>
<feature type="transmembrane region" description="Helical" evidence="9">
    <location>
        <begin position="238"/>
        <end position="262"/>
    </location>
</feature>
<dbReference type="InterPro" id="IPR039421">
    <property type="entry name" value="Type_1_exporter"/>
</dbReference>
<dbReference type="GO" id="GO:0016887">
    <property type="term" value="F:ATP hydrolysis activity"/>
    <property type="evidence" value="ECO:0007669"/>
    <property type="project" value="InterPro"/>
</dbReference>
<keyword evidence="5" id="KW-0547">Nucleotide-binding</keyword>
<dbReference type="Gene3D" id="1.20.1560.10">
    <property type="entry name" value="ABC transporter type 1, transmembrane domain"/>
    <property type="match status" value="1"/>
</dbReference>
<dbReference type="InterPro" id="IPR003593">
    <property type="entry name" value="AAA+_ATPase"/>
</dbReference>
<dbReference type="RefSeq" id="WP_142111221.1">
    <property type="nucleotide sequence ID" value="NZ_BAAATB010000008.1"/>
</dbReference>
<evidence type="ECO:0000256" key="8">
    <source>
        <dbReference type="ARBA" id="ARBA00023136"/>
    </source>
</evidence>
<dbReference type="PROSITE" id="PS50929">
    <property type="entry name" value="ABC_TM1F"/>
    <property type="match status" value="1"/>
</dbReference>
<comment type="subcellular location">
    <subcellularLocation>
        <location evidence="1">Cell membrane</location>
        <topology evidence="1">Multi-pass membrane protein</topology>
    </subcellularLocation>
</comment>
<dbReference type="InterPro" id="IPR017871">
    <property type="entry name" value="ABC_transporter-like_CS"/>
</dbReference>
<keyword evidence="8 9" id="KW-0472">Membrane</keyword>
<proteinExistence type="predicted"/>
<dbReference type="PROSITE" id="PS00211">
    <property type="entry name" value="ABC_TRANSPORTER_1"/>
    <property type="match status" value="1"/>
</dbReference>
<dbReference type="CDD" id="cd18548">
    <property type="entry name" value="ABC_6TM_Tm287_like"/>
    <property type="match status" value="1"/>
</dbReference>
<feature type="domain" description="ABC transporter" evidence="10">
    <location>
        <begin position="334"/>
        <end position="569"/>
    </location>
</feature>
<dbReference type="FunFam" id="3.40.50.300:FF:000854">
    <property type="entry name" value="Multidrug ABC transporter ATP-binding protein"/>
    <property type="match status" value="1"/>
</dbReference>
<dbReference type="SUPFAM" id="SSF90123">
    <property type="entry name" value="ABC transporter transmembrane region"/>
    <property type="match status" value="1"/>
</dbReference>
<dbReference type="InterPro" id="IPR003439">
    <property type="entry name" value="ABC_transporter-like_ATP-bd"/>
</dbReference>
<dbReference type="InterPro" id="IPR011527">
    <property type="entry name" value="ABC1_TM_dom"/>
</dbReference>